<dbReference type="EMBL" id="KZ819374">
    <property type="protein sequence ID" value="PWN42952.1"/>
    <property type="molecule type" value="Genomic_DNA"/>
</dbReference>
<feature type="compositionally biased region" description="Basic and acidic residues" evidence="3">
    <location>
        <begin position="252"/>
        <end position="262"/>
    </location>
</feature>
<keyword evidence="6" id="KW-1185">Reference proteome</keyword>
<feature type="region of interest" description="Disordered" evidence="3">
    <location>
        <begin position="1"/>
        <end position="95"/>
    </location>
</feature>
<feature type="compositionally biased region" description="Basic and acidic residues" evidence="3">
    <location>
        <begin position="174"/>
        <end position="194"/>
    </location>
</feature>
<evidence type="ECO:0000313" key="6">
    <source>
        <dbReference type="Proteomes" id="UP000245783"/>
    </source>
</evidence>
<dbReference type="InterPro" id="IPR012677">
    <property type="entry name" value="Nucleotide-bd_a/b_plait_sf"/>
</dbReference>
<feature type="compositionally biased region" description="Pro residues" evidence="3">
    <location>
        <begin position="195"/>
        <end position="205"/>
    </location>
</feature>
<feature type="compositionally biased region" description="Basic and acidic residues" evidence="3">
    <location>
        <begin position="31"/>
        <end position="77"/>
    </location>
</feature>
<evidence type="ECO:0000256" key="1">
    <source>
        <dbReference type="ARBA" id="ARBA00022884"/>
    </source>
</evidence>
<feature type="region of interest" description="Disordered" evidence="3">
    <location>
        <begin position="168"/>
        <end position="303"/>
    </location>
</feature>
<dbReference type="OrthoDB" id="439808at2759"/>
<dbReference type="RefSeq" id="XP_025370112.1">
    <property type="nucleotide sequence ID" value="XM_025515164.1"/>
</dbReference>
<evidence type="ECO:0000313" key="5">
    <source>
        <dbReference type="EMBL" id="PWN42952.1"/>
    </source>
</evidence>
<dbReference type="SMART" id="SM00360">
    <property type="entry name" value="RRM"/>
    <property type="match status" value="1"/>
</dbReference>
<proteinExistence type="predicted"/>
<dbReference type="STRING" id="1522189.A0A316VZP8"/>
<evidence type="ECO:0000259" key="4">
    <source>
        <dbReference type="PROSITE" id="PS50102"/>
    </source>
</evidence>
<dbReference type="InterPro" id="IPR052462">
    <property type="entry name" value="SLIRP/GR-RBP-like"/>
</dbReference>
<dbReference type="AlphaFoldDB" id="A0A316VZP8"/>
<feature type="domain" description="RRM" evidence="4">
    <location>
        <begin position="94"/>
        <end position="172"/>
    </location>
</feature>
<accession>A0A316VZP8</accession>
<organism evidence="5 6">
    <name type="scientific">Ceraceosorus guamensis</name>
    <dbReference type="NCBI Taxonomy" id="1522189"/>
    <lineage>
        <taxon>Eukaryota</taxon>
        <taxon>Fungi</taxon>
        <taxon>Dikarya</taxon>
        <taxon>Basidiomycota</taxon>
        <taxon>Ustilaginomycotina</taxon>
        <taxon>Exobasidiomycetes</taxon>
        <taxon>Ceraceosorales</taxon>
        <taxon>Ceraceosoraceae</taxon>
        <taxon>Ceraceosorus</taxon>
    </lineage>
</organism>
<reference evidence="5 6" key="1">
    <citation type="journal article" date="2018" name="Mol. Biol. Evol.">
        <title>Broad Genomic Sampling Reveals a Smut Pathogenic Ancestry of the Fungal Clade Ustilaginomycotina.</title>
        <authorList>
            <person name="Kijpornyongpan T."/>
            <person name="Mondo S.J."/>
            <person name="Barry K."/>
            <person name="Sandor L."/>
            <person name="Lee J."/>
            <person name="Lipzen A."/>
            <person name="Pangilinan J."/>
            <person name="LaButti K."/>
            <person name="Hainaut M."/>
            <person name="Henrissat B."/>
            <person name="Grigoriev I.V."/>
            <person name="Spatafora J.W."/>
            <person name="Aime M.C."/>
        </authorList>
    </citation>
    <scope>NUCLEOTIDE SEQUENCE [LARGE SCALE GENOMIC DNA]</scope>
    <source>
        <strain evidence="5 6">MCA 4658</strain>
    </source>
</reference>
<dbReference type="PROSITE" id="PS50102">
    <property type="entry name" value="RRM"/>
    <property type="match status" value="1"/>
</dbReference>
<feature type="compositionally biased region" description="Basic and acidic residues" evidence="3">
    <location>
        <begin position="269"/>
        <end position="278"/>
    </location>
</feature>
<dbReference type="InterPro" id="IPR000504">
    <property type="entry name" value="RRM_dom"/>
</dbReference>
<name>A0A316VZP8_9BASI</name>
<protein>
    <submittedName>
        <fullName evidence="5">RNA-binding domain-containing protein</fullName>
    </submittedName>
</protein>
<dbReference type="InParanoid" id="A0A316VZP8"/>
<evidence type="ECO:0000256" key="2">
    <source>
        <dbReference type="PROSITE-ProRule" id="PRU00176"/>
    </source>
</evidence>
<gene>
    <name evidence="5" type="ORF">IE81DRAFT_329807</name>
</gene>
<keyword evidence="1 2" id="KW-0694">RNA-binding</keyword>
<dbReference type="Gene3D" id="3.30.70.330">
    <property type="match status" value="1"/>
</dbReference>
<sequence>MDYTDVDPPRGRSSLSPTDGHARSRSPPRRSARDSASRSPLPERSRRDRDEESPRRNGDSSRKRSRSPDYRSRDRSPRPRTHRPQPGQEPEPSNVVGVFGLSIRTTEADLQERFSTAAPVEKVVIVYDARSGRSRGFGFVTLADIAGAEAAIKEINGVELHGRPLRVDFSTTRKPHDPTPGEYRGTVRPDDRARPPPGFRPPPPGFYGGYPPYGPMPPRGYGPPPGPYDYYAPPPPYGGGFYRPRPPPSHRRPADSASEWRRRPSPPRRPTDSRDRSRSPSRRRRDSGSPPPRRRHRDSPSRD</sequence>
<dbReference type="InterPro" id="IPR035979">
    <property type="entry name" value="RBD_domain_sf"/>
</dbReference>
<dbReference type="SUPFAM" id="SSF54928">
    <property type="entry name" value="RNA-binding domain, RBD"/>
    <property type="match status" value="1"/>
</dbReference>
<dbReference type="GeneID" id="37037034"/>
<evidence type="ECO:0000256" key="3">
    <source>
        <dbReference type="SAM" id="MobiDB-lite"/>
    </source>
</evidence>
<dbReference type="Pfam" id="PF00076">
    <property type="entry name" value="RRM_1"/>
    <property type="match status" value="1"/>
</dbReference>
<dbReference type="PANTHER" id="PTHR48027">
    <property type="entry name" value="HETEROGENEOUS NUCLEAR RIBONUCLEOPROTEIN 87F-RELATED"/>
    <property type="match status" value="1"/>
</dbReference>
<dbReference type="GO" id="GO:0003723">
    <property type="term" value="F:RNA binding"/>
    <property type="evidence" value="ECO:0007669"/>
    <property type="project" value="UniProtKB-UniRule"/>
</dbReference>
<dbReference type="Proteomes" id="UP000245783">
    <property type="component" value="Unassembled WGS sequence"/>
</dbReference>
<feature type="compositionally biased region" description="Pro residues" evidence="3">
    <location>
        <begin position="212"/>
        <end position="237"/>
    </location>
</feature>